<name>A0AAU2VIY4_9ACTN</name>
<reference evidence="4" key="1">
    <citation type="submission" date="2022-10" db="EMBL/GenBank/DDBJ databases">
        <title>The complete genomes of actinobacterial strains from the NBC collection.</title>
        <authorList>
            <person name="Joergensen T.S."/>
            <person name="Alvarez Arevalo M."/>
            <person name="Sterndorff E.B."/>
            <person name="Faurdal D."/>
            <person name="Vuksanovic O."/>
            <person name="Mourched A.-S."/>
            <person name="Charusanti P."/>
            <person name="Shaw S."/>
            <person name="Blin K."/>
            <person name="Weber T."/>
        </authorList>
    </citation>
    <scope>NUCLEOTIDE SEQUENCE</scope>
    <source>
        <strain evidence="4">NBC_00008</strain>
    </source>
</reference>
<gene>
    <name evidence="4" type="ORF">OG398_03785</name>
</gene>
<evidence type="ECO:0000313" key="4">
    <source>
        <dbReference type="EMBL" id="WTW67464.1"/>
    </source>
</evidence>
<dbReference type="Pfam" id="PF20611">
    <property type="entry name" value="DUF6801"/>
    <property type="match status" value="1"/>
</dbReference>
<feature type="compositionally biased region" description="Basic and acidic residues" evidence="1">
    <location>
        <begin position="218"/>
        <end position="231"/>
    </location>
</feature>
<evidence type="ECO:0000256" key="1">
    <source>
        <dbReference type="SAM" id="MobiDB-lite"/>
    </source>
</evidence>
<feature type="signal peptide" evidence="2">
    <location>
        <begin position="1"/>
        <end position="23"/>
    </location>
</feature>
<keyword evidence="2" id="KW-0732">Signal</keyword>
<dbReference type="AlphaFoldDB" id="A0AAU2VIY4"/>
<evidence type="ECO:0000259" key="3">
    <source>
        <dbReference type="Pfam" id="PF20611"/>
    </source>
</evidence>
<evidence type="ECO:0000256" key="2">
    <source>
        <dbReference type="SAM" id="SignalP"/>
    </source>
</evidence>
<dbReference type="InterPro" id="IPR046542">
    <property type="entry name" value="DUF6801"/>
</dbReference>
<dbReference type="EMBL" id="CP108313">
    <property type="protein sequence ID" value="WTW67464.1"/>
    <property type="molecule type" value="Genomic_DNA"/>
</dbReference>
<organism evidence="4">
    <name type="scientific">Streptomyces sp. NBC_00008</name>
    <dbReference type="NCBI Taxonomy" id="2903610"/>
    <lineage>
        <taxon>Bacteria</taxon>
        <taxon>Bacillati</taxon>
        <taxon>Actinomycetota</taxon>
        <taxon>Actinomycetes</taxon>
        <taxon>Kitasatosporales</taxon>
        <taxon>Streptomycetaceae</taxon>
        <taxon>Streptomyces</taxon>
    </lineage>
</organism>
<protein>
    <recommendedName>
        <fullName evidence="3">DUF6801 domain-containing protein</fullName>
    </recommendedName>
</protein>
<feature type="region of interest" description="Disordered" evidence="1">
    <location>
        <begin position="194"/>
        <end position="246"/>
    </location>
</feature>
<feature type="domain" description="DUF6801" evidence="3">
    <location>
        <begin position="35"/>
        <end position="185"/>
    </location>
</feature>
<accession>A0AAU2VIY4</accession>
<proteinExistence type="predicted"/>
<sequence length="488" mass="50406">MTARSGAVLAAVLMAGMIPGAQASAGDRDVHIDVKYGCDFPSGTRPVSVRVSATVPEEGEVGKPVQLRDVSTELVLPEAGLPDLAGLGEAGAEAETKLTMGVAQGDHTAETVWIGTTDDPVAVPDAGEFTVTSSGDVPSVTAGSSGGLTFTAGKLTALLTSPKTADPAAEPSAVMLNCAPEPDQVLELGTVRIAGDPQWPSPQPSATDEDTASGDSGTSRDEATPKVDDPVKPTLQDGKAPPCVGDQDDQFSLNAYVTGYANVAKLKAATLFPVACSQIEQGATVIKIVDGLVHIFQDSSVLLDYRGKPQLPPATGTFLTFGFMPTTATLEMTQIPPADGPDGKPSANIHSDLKILSPGNSEGTTTIDLQLQLRLHDVKVNGVALDVGANCRTERPFELPLRGRMVLKDGVQTGYTLVTGGVLTGQVTLPPFSGCGVGEDLDDIFTASISGVPGYVKQVQAPPCAAAQHDQAVCTEDNQPVHVPKPER</sequence>
<feature type="chain" id="PRO_5043682072" description="DUF6801 domain-containing protein" evidence="2">
    <location>
        <begin position="24"/>
        <end position="488"/>
    </location>
</feature>